<feature type="domain" description="Peptidase S9 prolyl oligopeptidase catalytic" evidence="7">
    <location>
        <begin position="488"/>
        <end position="698"/>
    </location>
</feature>
<evidence type="ECO:0000256" key="4">
    <source>
        <dbReference type="ARBA" id="ARBA00022801"/>
    </source>
</evidence>
<keyword evidence="9" id="KW-1185">Reference proteome</keyword>
<dbReference type="SUPFAM" id="SSF53474">
    <property type="entry name" value="alpha/beta-Hydrolases"/>
    <property type="match status" value="1"/>
</dbReference>
<keyword evidence="2" id="KW-0645">Protease</keyword>
<accession>A0A2T9YHL8</accession>
<dbReference type="Pfam" id="PF00326">
    <property type="entry name" value="Peptidase_S9"/>
    <property type="match status" value="1"/>
</dbReference>
<evidence type="ECO:0000256" key="5">
    <source>
        <dbReference type="ARBA" id="ARBA00032829"/>
    </source>
</evidence>
<evidence type="ECO:0000313" key="8">
    <source>
        <dbReference type="EMBL" id="PVU91784.1"/>
    </source>
</evidence>
<evidence type="ECO:0000256" key="2">
    <source>
        <dbReference type="ARBA" id="ARBA00022670"/>
    </source>
</evidence>
<evidence type="ECO:0000256" key="6">
    <source>
        <dbReference type="SAM" id="SignalP"/>
    </source>
</evidence>
<protein>
    <recommendedName>
        <fullName evidence="5">Dipeptidyl-peptidase V</fullName>
    </recommendedName>
</protein>
<dbReference type="EMBL" id="MBFR01000186">
    <property type="protein sequence ID" value="PVU91784.1"/>
    <property type="molecule type" value="Genomic_DNA"/>
</dbReference>
<organism evidence="8 9">
    <name type="scientific">Smittium simulii</name>
    <dbReference type="NCBI Taxonomy" id="133385"/>
    <lineage>
        <taxon>Eukaryota</taxon>
        <taxon>Fungi</taxon>
        <taxon>Fungi incertae sedis</taxon>
        <taxon>Zoopagomycota</taxon>
        <taxon>Kickxellomycotina</taxon>
        <taxon>Harpellomycetes</taxon>
        <taxon>Harpellales</taxon>
        <taxon>Legeriomycetaceae</taxon>
        <taxon>Smittium</taxon>
    </lineage>
</organism>
<feature type="signal peptide" evidence="6">
    <location>
        <begin position="1"/>
        <end position="18"/>
    </location>
</feature>
<dbReference type="AlphaFoldDB" id="A0A2T9YHL8"/>
<dbReference type="InterPro" id="IPR029058">
    <property type="entry name" value="AB_hydrolase_fold"/>
</dbReference>
<dbReference type="Gene3D" id="3.40.50.1820">
    <property type="entry name" value="alpha/beta hydrolase"/>
    <property type="match status" value="1"/>
</dbReference>
<dbReference type="InterPro" id="IPR001375">
    <property type="entry name" value="Peptidase_S9_cat"/>
</dbReference>
<keyword evidence="4" id="KW-0378">Hydrolase</keyword>
<gene>
    <name evidence="8" type="ORF">BB561_004219</name>
</gene>
<proteinExistence type="inferred from homology"/>
<dbReference type="GO" id="GO:0004252">
    <property type="term" value="F:serine-type endopeptidase activity"/>
    <property type="evidence" value="ECO:0007669"/>
    <property type="project" value="TreeGrafter"/>
</dbReference>
<evidence type="ECO:0000256" key="3">
    <source>
        <dbReference type="ARBA" id="ARBA00022729"/>
    </source>
</evidence>
<reference evidence="8 9" key="1">
    <citation type="journal article" date="2018" name="MBio">
        <title>Comparative Genomics Reveals the Core Gene Toolbox for the Fungus-Insect Symbiosis.</title>
        <authorList>
            <person name="Wang Y."/>
            <person name="Stata M."/>
            <person name="Wang W."/>
            <person name="Stajich J.E."/>
            <person name="White M.M."/>
            <person name="Moncalvo J.M."/>
        </authorList>
    </citation>
    <scope>NUCLEOTIDE SEQUENCE [LARGE SCALE GENOMIC DNA]</scope>
    <source>
        <strain evidence="8 9">SWE-8-4</strain>
    </source>
</reference>
<sequence length="703" mass="78280">MKSNYIFVSLCLSAVTLADVFNPDPKIFPNWDKVKRFTPDQNTQMKKLGFFDLSPNKQHVVFSQSQYNNTSNKSTNSLYLIDLNSPGAAAELTEKSYTTSDSNPIWINEDIVAFLAVRGSPATNLFTVSVSSKTITQVTNFTNSIGGIVYNSAAKKIAFTSSVYQGKNMEESAAERKRIAGLSTSAVEYNQLLLTYWDTWIKKDKAQIFTITVDVSKNSLKLVDSPVNVVSKYNGQYGLEPSSFAFSADGQEIVFSAAIPNRDAGWSTEAGVFTTPSDGSAAPKRHNNEFKATASQVAYSPDTKYVAWLQMTVDGYGSDQNQVILLDLFTGKHSRLISDFDNSPSVLKFSSDSKHLYLVAGVEKDVALFKVNIETDQMTRLTKDGSVSSFAEISSEKLIINISTLQYPNSLYTIDVQGKADPKKVYFENDKALEGIWVSPTETFWFTGALNEKVQGLVLYPYGFDPSKKHPVAMLIHGGPHASWTDSWSYRWNGNLFANQGYIIVIINFHGGNNYGQNFTNSVLKNWGTHPYYDVINGFDYFLDNAKYSDSNNTVALGASYGGYMINWINGHTDRFRALVLHAAVFNTVAISYTTDTVGFMYVEQGEPLIPSERAVSEANSPEKFAANFKTPSLVTHGMLDYRVPLSEGIAAFNALQRVGVDSKFILFPDENHWIMKPGNSLKWHTEVFAWIGKYSNMTTWSW</sequence>
<comment type="similarity">
    <text evidence="1">Belongs to the peptidase S9C family.</text>
</comment>
<evidence type="ECO:0000256" key="1">
    <source>
        <dbReference type="ARBA" id="ARBA00010040"/>
    </source>
</evidence>
<keyword evidence="3 6" id="KW-0732">Signal</keyword>
<dbReference type="OrthoDB" id="416344at2759"/>
<dbReference type="InterPro" id="IPR011042">
    <property type="entry name" value="6-blade_b-propeller_TolB-like"/>
</dbReference>
<dbReference type="SUPFAM" id="SSF82171">
    <property type="entry name" value="DPP6 N-terminal domain-like"/>
    <property type="match status" value="1"/>
</dbReference>
<comment type="caution">
    <text evidence="8">The sequence shown here is derived from an EMBL/GenBank/DDBJ whole genome shotgun (WGS) entry which is preliminary data.</text>
</comment>
<evidence type="ECO:0000259" key="7">
    <source>
        <dbReference type="Pfam" id="PF00326"/>
    </source>
</evidence>
<dbReference type="STRING" id="133385.A0A2T9YHL8"/>
<dbReference type="PANTHER" id="PTHR42776">
    <property type="entry name" value="SERINE PEPTIDASE S9 FAMILY MEMBER"/>
    <property type="match status" value="1"/>
</dbReference>
<evidence type="ECO:0000313" key="9">
    <source>
        <dbReference type="Proteomes" id="UP000245383"/>
    </source>
</evidence>
<dbReference type="Gene3D" id="2.120.10.30">
    <property type="entry name" value="TolB, C-terminal domain"/>
    <property type="match status" value="2"/>
</dbReference>
<dbReference type="PANTHER" id="PTHR42776:SF13">
    <property type="entry name" value="DIPEPTIDYL-PEPTIDASE 5"/>
    <property type="match status" value="1"/>
</dbReference>
<feature type="chain" id="PRO_5015618237" description="Dipeptidyl-peptidase V" evidence="6">
    <location>
        <begin position="19"/>
        <end position="703"/>
    </location>
</feature>
<dbReference type="Proteomes" id="UP000245383">
    <property type="component" value="Unassembled WGS sequence"/>
</dbReference>
<dbReference type="FunFam" id="3.40.50.1820:FF:000028">
    <property type="entry name" value="S9 family peptidase"/>
    <property type="match status" value="1"/>
</dbReference>
<dbReference type="GO" id="GO:0006508">
    <property type="term" value="P:proteolysis"/>
    <property type="evidence" value="ECO:0007669"/>
    <property type="project" value="UniProtKB-KW"/>
</dbReference>
<name>A0A2T9YHL8_9FUNG</name>